<dbReference type="AlphaFoldDB" id="F0X138"/>
<evidence type="ECO:0000313" key="1">
    <source>
        <dbReference type="EMBL" id="CCA27492.1"/>
    </source>
</evidence>
<organism evidence="1">
    <name type="scientific">Albugo laibachii Nc14</name>
    <dbReference type="NCBI Taxonomy" id="890382"/>
    <lineage>
        <taxon>Eukaryota</taxon>
        <taxon>Sar</taxon>
        <taxon>Stramenopiles</taxon>
        <taxon>Oomycota</taxon>
        <taxon>Peronosporomycetes</taxon>
        <taxon>Albuginales</taxon>
        <taxon>Albuginaceae</taxon>
        <taxon>Albugo</taxon>
    </lineage>
</organism>
<reference evidence="1" key="2">
    <citation type="submission" date="2011-02" db="EMBL/GenBank/DDBJ databases">
        <authorList>
            <person name="MacLean D."/>
        </authorList>
    </citation>
    <scope>NUCLEOTIDE SEQUENCE</scope>
</reference>
<proteinExistence type="predicted"/>
<dbReference type="EMBL" id="FR824580">
    <property type="protein sequence ID" value="CCA27492.1"/>
    <property type="molecule type" value="Genomic_DNA"/>
</dbReference>
<name>F0X138_9STRA</name>
<dbReference type="HOGENOM" id="CLU_2042400_0_0_1"/>
<accession>F0X138</accession>
<protein>
    <submittedName>
        <fullName evidence="1">AlNc14C549G12130 protein</fullName>
    </submittedName>
</protein>
<sequence length="121" mass="14280">MLLEFKSFLENKMNKMDKIRRSIDIMKTAKEPYICAQAVEPSGTRCIYQMISLHHRICTSLLNQLQDSEVKHTRIMTSVRHVRSNLRRVQMKPDQLEWTVLLTNMQHVETKCVHVMASSRH</sequence>
<reference evidence="1" key="1">
    <citation type="journal article" date="2011" name="PLoS Biol.">
        <title>Gene gain and loss during evolution of obligate parasitism in the white rust pathogen of Arabidopsis thaliana.</title>
        <authorList>
            <person name="Kemen E."/>
            <person name="Gardiner A."/>
            <person name="Schultz-Larsen T."/>
            <person name="Kemen A.C."/>
            <person name="Balmuth A.L."/>
            <person name="Robert-Seilaniantz A."/>
            <person name="Bailey K."/>
            <person name="Holub E."/>
            <person name="Studholme D.J."/>
            <person name="Maclean D."/>
            <person name="Jones J.D."/>
        </authorList>
    </citation>
    <scope>NUCLEOTIDE SEQUENCE</scope>
</reference>
<gene>
    <name evidence="1" type="primary">AlNc14C549G12130</name>
    <name evidence="1" type="ORF">ALNC14_136360</name>
</gene>